<dbReference type="AlphaFoldDB" id="W7TJL1"/>
<dbReference type="PANTHER" id="PTHR43799">
    <property type="entry name" value="AMINOTRANSFERASE, PUTATIVE-RELATED"/>
    <property type="match status" value="1"/>
</dbReference>
<dbReference type="OrthoDB" id="2108at2759"/>
<dbReference type="PANTHER" id="PTHR43799:SF1">
    <property type="entry name" value="ASPARTATE AMINOTRANSFERASE"/>
    <property type="match status" value="1"/>
</dbReference>
<accession>W7TJL1</accession>
<gene>
    <name evidence="1" type="ORF">Naga_100235g6</name>
</gene>
<evidence type="ECO:0000313" key="1">
    <source>
        <dbReference type="EMBL" id="EWM20511.1"/>
    </source>
</evidence>
<dbReference type="Gene3D" id="3.90.1150.10">
    <property type="entry name" value="Aspartate Aminotransferase, domain 1"/>
    <property type="match status" value="1"/>
</dbReference>
<dbReference type="SUPFAM" id="SSF53383">
    <property type="entry name" value="PLP-dependent transferases"/>
    <property type="match status" value="1"/>
</dbReference>
<evidence type="ECO:0000313" key="2">
    <source>
        <dbReference type="Proteomes" id="UP000019335"/>
    </source>
</evidence>
<dbReference type="InterPro" id="IPR015424">
    <property type="entry name" value="PyrdxlP-dep_Trfase"/>
</dbReference>
<dbReference type="Proteomes" id="UP000019335">
    <property type="component" value="Unassembled WGS sequence"/>
</dbReference>
<sequence length="155" mass="17373">MTSWTKIWSCTGIRLGSVVAPNPEALLELKAKQVPWSVNCVALAFLSSVVHDEAYLASTWELTPQWNKALRAELNIRFPSWTVHGEVYLSWVWVDTHDVETTAEAVRLASAAGTPVRSAGKKQARYRLVERAVELHLSIVGIVMRGAHLRHEMKD</sequence>
<keyword evidence="2" id="KW-1185">Reference proteome</keyword>
<dbReference type="InterPro" id="IPR015421">
    <property type="entry name" value="PyrdxlP-dep_Trfase_major"/>
</dbReference>
<organism evidence="1 2">
    <name type="scientific">Nannochloropsis gaditana</name>
    <dbReference type="NCBI Taxonomy" id="72520"/>
    <lineage>
        <taxon>Eukaryota</taxon>
        <taxon>Sar</taxon>
        <taxon>Stramenopiles</taxon>
        <taxon>Ochrophyta</taxon>
        <taxon>Eustigmatophyceae</taxon>
        <taxon>Eustigmatales</taxon>
        <taxon>Monodopsidaceae</taxon>
        <taxon>Nannochloropsis</taxon>
    </lineage>
</organism>
<name>W7TJL1_9STRA</name>
<reference evidence="1 2" key="1">
    <citation type="journal article" date="2014" name="Mol. Plant">
        <title>Chromosome Scale Genome Assembly and Transcriptome Profiling of Nannochloropsis gaditana in Nitrogen Depletion.</title>
        <authorList>
            <person name="Corteggiani Carpinelli E."/>
            <person name="Telatin A."/>
            <person name="Vitulo N."/>
            <person name="Forcato C."/>
            <person name="D'Angelo M."/>
            <person name="Schiavon R."/>
            <person name="Vezzi A."/>
            <person name="Giacometti G.M."/>
            <person name="Morosinotto T."/>
            <person name="Valle G."/>
        </authorList>
    </citation>
    <scope>NUCLEOTIDE SEQUENCE [LARGE SCALE GENOMIC DNA]</scope>
    <source>
        <strain evidence="1 2">B-31</strain>
    </source>
</reference>
<dbReference type="InterPro" id="IPR015422">
    <property type="entry name" value="PyrdxlP-dep_Trfase_small"/>
</dbReference>
<protein>
    <submittedName>
        <fullName evidence="1">Threonine-phosphate decarboxylase</fullName>
    </submittedName>
</protein>
<comment type="caution">
    <text evidence="1">The sequence shown here is derived from an EMBL/GenBank/DDBJ whole genome shotgun (WGS) entry which is preliminary data.</text>
</comment>
<dbReference type="EMBL" id="AZIL01003019">
    <property type="protein sequence ID" value="EWM20511.1"/>
    <property type="molecule type" value="Genomic_DNA"/>
</dbReference>
<dbReference type="Gene3D" id="3.40.640.10">
    <property type="entry name" value="Type I PLP-dependent aspartate aminotransferase-like (Major domain)"/>
    <property type="match status" value="1"/>
</dbReference>
<proteinExistence type="predicted"/>